<feature type="region of interest" description="Disordered" evidence="1">
    <location>
        <begin position="51"/>
        <end position="75"/>
    </location>
</feature>
<proteinExistence type="predicted"/>
<evidence type="ECO:0000313" key="3">
    <source>
        <dbReference type="Proteomes" id="UP000287651"/>
    </source>
</evidence>
<name>A0A426ZQD3_ENSVE</name>
<reference evidence="2 3" key="1">
    <citation type="journal article" date="2014" name="Agronomy (Basel)">
        <title>A Draft Genome Sequence for Ensete ventricosum, the Drought-Tolerant Tree Against Hunger.</title>
        <authorList>
            <person name="Harrison J."/>
            <person name="Moore K.A."/>
            <person name="Paszkiewicz K."/>
            <person name="Jones T."/>
            <person name="Grant M."/>
            <person name="Ambacheew D."/>
            <person name="Muzemil S."/>
            <person name="Studholme D.J."/>
        </authorList>
    </citation>
    <scope>NUCLEOTIDE SEQUENCE [LARGE SCALE GENOMIC DNA]</scope>
</reference>
<organism evidence="2 3">
    <name type="scientific">Ensete ventricosum</name>
    <name type="common">Abyssinian banana</name>
    <name type="synonym">Musa ensete</name>
    <dbReference type="NCBI Taxonomy" id="4639"/>
    <lineage>
        <taxon>Eukaryota</taxon>
        <taxon>Viridiplantae</taxon>
        <taxon>Streptophyta</taxon>
        <taxon>Embryophyta</taxon>
        <taxon>Tracheophyta</taxon>
        <taxon>Spermatophyta</taxon>
        <taxon>Magnoliopsida</taxon>
        <taxon>Liliopsida</taxon>
        <taxon>Zingiberales</taxon>
        <taxon>Musaceae</taxon>
        <taxon>Ensete</taxon>
    </lineage>
</organism>
<evidence type="ECO:0000313" key="2">
    <source>
        <dbReference type="EMBL" id="RRT66232.1"/>
    </source>
</evidence>
<protein>
    <submittedName>
        <fullName evidence="2">Uncharacterized protein</fullName>
    </submittedName>
</protein>
<sequence>TVPAGGASARKHCPCGLLPPLAGTVGLPFRLALAKANRPLTGGLGRGLAVGGRPCMGAGRPSSSLPSLQKRSKNA</sequence>
<feature type="non-terminal residue" evidence="2">
    <location>
        <position position="1"/>
    </location>
</feature>
<accession>A0A426ZQD3</accession>
<comment type="caution">
    <text evidence="2">The sequence shown here is derived from an EMBL/GenBank/DDBJ whole genome shotgun (WGS) entry which is preliminary data.</text>
</comment>
<evidence type="ECO:0000256" key="1">
    <source>
        <dbReference type="SAM" id="MobiDB-lite"/>
    </source>
</evidence>
<dbReference type="Proteomes" id="UP000287651">
    <property type="component" value="Unassembled WGS sequence"/>
</dbReference>
<gene>
    <name evidence="2" type="ORF">B296_00025844</name>
</gene>
<dbReference type="EMBL" id="AMZH03005506">
    <property type="protein sequence ID" value="RRT66232.1"/>
    <property type="molecule type" value="Genomic_DNA"/>
</dbReference>
<dbReference type="AlphaFoldDB" id="A0A426ZQD3"/>